<keyword evidence="4" id="KW-0862">Zinc</keyword>
<evidence type="ECO:0000313" key="9">
    <source>
        <dbReference type="EMBL" id="KAK3871007.1"/>
    </source>
</evidence>
<dbReference type="Pfam" id="PF00096">
    <property type="entry name" value="zf-C2H2"/>
    <property type="match status" value="2"/>
</dbReference>
<dbReference type="PROSITE" id="PS50157">
    <property type="entry name" value="ZINC_FINGER_C2H2_2"/>
    <property type="match status" value="2"/>
</dbReference>
<dbReference type="SUPFAM" id="SSF57667">
    <property type="entry name" value="beta-beta-alpha zinc fingers"/>
    <property type="match status" value="2"/>
</dbReference>
<reference evidence="9" key="1">
    <citation type="submission" date="2023-10" db="EMBL/GenBank/DDBJ databases">
        <title>Genome assemblies of two species of porcelain crab, Petrolisthes cinctipes and Petrolisthes manimaculis (Anomura: Porcellanidae).</title>
        <authorList>
            <person name="Angst P."/>
        </authorList>
    </citation>
    <scope>NUCLEOTIDE SEQUENCE</scope>
    <source>
        <strain evidence="9">PB745_01</strain>
        <tissue evidence="9">Gill</tissue>
    </source>
</reference>
<feature type="domain" description="C2H2-type" evidence="8">
    <location>
        <begin position="121"/>
        <end position="148"/>
    </location>
</feature>
<evidence type="ECO:0000256" key="6">
    <source>
        <dbReference type="PROSITE-ProRule" id="PRU00042"/>
    </source>
</evidence>
<accession>A0AAE1FDK8</accession>
<evidence type="ECO:0000256" key="5">
    <source>
        <dbReference type="ARBA" id="ARBA00023242"/>
    </source>
</evidence>
<dbReference type="InterPro" id="IPR036236">
    <property type="entry name" value="Znf_C2H2_sf"/>
</dbReference>
<dbReference type="InterPro" id="IPR013087">
    <property type="entry name" value="Znf_C2H2_type"/>
</dbReference>
<dbReference type="GO" id="GO:0008270">
    <property type="term" value="F:zinc ion binding"/>
    <property type="evidence" value="ECO:0007669"/>
    <property type="project" value="UniProtKB-KW"/>
</dbReference>
<keyword evidence="10" id="KW-1185">Reference proteome</keyword>
<dbReference type="GO" id="GO:0000981">
    <property type="term" value="F:DNA-binding transcription factor activity, RNA polymerase II-specific"/>
    <property type="evidence" value="ECO:0007669"/>
    <property type="project" value="TreeGrafter"/>
</dbReference>
<evidence type="ECO:0000256" key="1">
    <source>
        <dbReference type="ARBA" id="ARBA00022723"/>
    </source>
</evidence>
<dbReference type="GO" id="GO:0000978">
    <property type="term" value="F:RNA polymerase II cis-regulatory region sequence-specific DNA binding"/>
    <property type="evidence" value="ECO:0007669"/>
    <property type="project" value="TreeGrafter"/>
</dbReference>
<evidence type="ECO:0000259" key="8">
    <source>
        <dbReference type="PROSITE" id="PS50157"/>
    </source>
</evidence>
<comment type="caution">
    <text evidence="9">The sequence shown here is derived from an EMBL/GenBank/DDBJ whole genome shotgun (WGS) entry which is preliminary data.</text>
</comment>
<evidence type="ECO:0000256" key="3">
    <source>
        <dbReference type="ARBA" id="ARBA00022771"/>
    </source>
</evidence>
<dbReference type="PANTHER" id="PTHR23235:SF142">
    <property type="entry name" value="ZINC FINGER PROTEIN 384"/>
    <property type="match status" value="1"/>
</dbReference>
<feature type="region of interest" description="Disordered" evidence="7">
    <location>
        <begin position="1"/>
        <end position="21"/>
    </location>
</feature>
<dbReference type="GO" id="GO:0045893">
    <property type="term" value="P:positive regulation of DNA-templated transcription"/>
    <property type="evidence" value="ECO:0007669"/>
    <property type="project" value="UniProtKB-ARBA"/>
</dbReference>
<keyword evidence="1" id="KW-0479">Metal-binding</keyword>
<dbReference type="Proteomes" id="UP001286313">
    <property type="component" value="Unassembled WGS sequence"/>
</dbReference>
<protein>
    <recommendedName>
        <fullName evidence="8">C2H2-type domain-containing protein</fullName>
    </recommendedName>
</protein>
<gene>
    <name evidence="9" type="ORF">Pcinc_023803</name>
</gene>
<dbReference type="FunFam" id="3.30.160.60:FF:001732">
    <property type="entry name" value="Zgc:162936"/>
    <property type="match status" value="1"/>
</dbReference>
<dbReference type="Gene3D" id="3.30.160.60">
    <property type="entry name" value="Classic Zinc Finger"/>
    <property type="match status" value="3"/>
</dbReference>
<evidence type="ECO:0000256" key="7">
    <source>
        <dbReference type="SAM" id="MobiDB-lite"/>
    </source>
</evidence>
<dbReference type="GO" id="GO:0005694">
    <property type="term" value="C:chromosome"/>
    <property type="evidence" value="ECO:0007669"/>
    <property type="project" value="UniProtKB-ARBA"/>
</dbReference>
<proteinExistence type="predicted"/>
<keyword evidence="3 6" id="KW-0863">Zinc-finger</keyword>
<evidence type="ECO:0000256" key="4">
    <source>
        <dbReference type="ARBA" id="ARBA00022833"/>
    </source>
</evidence>
<dbReference type="EMBL" id="JAWQEG010002576">
    <property type="protein sequence ID" value="KAK3871007.1"/>
    <property type="molecule type" value="Genomic_DNA"/>
</dbReference>
<keyword evidence="2" id="KW-0677">Repeat</keyword>
<evidence type="ECO:0000256" key="2">
    <source>
        <dbReference type="ARBA" id="ARBA00022737"/>
    </source>
</evidence>
<name>A0AAE1FDK8_PETCI</name>
<organism evidence="9 10">
    <name type="scientific">Petrolisthes cinctipes</name>
    <name type="common">Flat porcelain crab</name>
    <dbReference type="NCBI Taxonomy" id="88211"/>
    <lineage>
        <taxon>Eukaryota</taxon>
        <taxon>Metazoa</taxon>
        <taxon>Ecdysozoa</taxon>
        <taxon>Arthropoda</taxon>
        <taxon>Crustacea</taxon>
        <taxon>Multicrustacea</taxon>
        <taxon>Malacostraca</taxon>
        <taxon>Eumalacostraca</taxon>
        <taxon>Eucarida</taxon>
        <taxon>Decapoda</taxon>
        <taxon>Pleocyemata</taxon>
        <taxon>Anomura</taxon>
        <taxon>Galatheoidea</taxon>
        <taxon>Porcellanidae</taxon>
        <taxon>Petrolisthes</taxon>
    </lineage>
</organism>
<dbReference type="SMART" id="SM00355">
    <property type="entry name" value="ZnF_C2H2"/>
    <property type="match status" value="3"/>
</dbReference>
<dbReference type="PANTHER" id="PTHR23235">
    <property type="entry name" value="KRUEPPEL-LIKE TRANSCRIPTION FACTOR"/>
    <property type="match status" value="1"/>
</dbReference>
<evidence type="ECO:0000313" key="10">
    <source>
        <dbReference type="Proteomes" id="UP001286313"/>
    </source>
</evidence>
<dbReference type="AlphaFoldDB" id="A0AAE1FDK8"/>
<feature type="domain" description="C2H2-type" evidence="8">
    <location>
        <begin position="93"/>
        <end position="120"/>
    </location>
</feature>
<dbReference type="FunFam" id="3.30.160.60:FF:002343">
    <property type="entry name" value="Zinc finger protein 33A"/>
    <property type="match status" value="1"/>
</dbReference>
<sequence length="183" mass="20654">MNEHAGRPLQVGLGRHTDQRGPTGVVSMMHPLSNDSTFMLKDTAATTDRCNHYGKKFSSSCADCMLQTRRPRPSSGRGTTAFGKNVSPSVKVHQCRYCAYTTNFTTNLINHMRTHTGEKPFQCPHCPYRANQRTNLTMHMRTHTGEKPYACSHCPYRSSRKDALRSHLLKHRSMNEAVDTPMS</sequence>
<keyword evidence="5" id="KW-0539">Nucleus</keyword>